<feature type="transmembrane region" description="Helical" evidence="2">
    <location>
        <begin position="12"/>
        <end position="33"/>
    </location>
</feature>
<dbReference type="GO" id="GO:0004175">
    <property type="term" value="F:endopeptidase activity"/>
    <property type="evidence" value="ECO:0007669"/>
    <property type="project" value="UniProtKB-ARBA"/>
</dbReference>
<proteinExistence type="inferred from homology"/>
<dbReference type="Pfam" id="PF02517">
    <property type="entry name" value="Rce1-like"/>
    <property type="match status" value="1"/>
</dbReference>
<evidence type="ECO:0000259" key="3">
    <source>
        <dbReference type="Pfam" id="PF02517"/>
    </source>
</evidence>
<protein>
    <submittedName>
        <fullName evidence="4">BlpY</fullName>
    </submittedName>
</protein>
<feature type="transmembrane region" description="Helical" evidence="2">
    <location>
        <begin position="117"/>
        <end position="138"/>
    </location>
</feature>
<keyword evidence="2" id="KW-1133">Transmembrane helix</keyword>
<accession>A9YNB2</accession>
<organism evidence="4">
    <name type="scientific">Streptococcus pneumoniae</name>
    <dbReference type="NCBI Taxonomy" id="1313"/>
    <lineage>
        <taxon>Bacteria</taxon>
        <taxon>Bacillati</taxon>
        <taxon>Bacillota</taxon>
        <taxon>Bacilli</taxon>
        <taxon>Lactobacillales</taxon>
        <taxon>Streptococcaceae</taxon>
        <taxon>Streptococcus</taxon>
    </lineage>
</organism>
<feature type="transmembrane region" description="Helical" evidence="2">
    <location>
        <begin position="80"/>
        <end position="97"/>
    </location>
</feature>
<feature type="transmembrane region" description="Helical" evidence="2">
    <location>
        <begin position="211"/>
        <end position="230"/>
    </location>
</feature>
<evidence type="ECO:0000313" key="4">
    <source>
        <dbReference type="EMBL" id="ABY26039.1"/>
    </source>
</evidence>
<keyword evidence="2" id="KW-0812">Transmembrane</keyword>
<sequence length="231" mass="26678">MSRKKYQLLFKISAVFSYLFFVFGLSQLTLIVQNYWQFSSQIGNFVWIQNILSLLFSGVMIWILVKTGHGYLFRIPRKKWLWYSILTVLVVVLHISFNVQTAKHVQSTAEGWNVLIGYSGTNFAELGIYVTLFFLTPLMEELIYRGLLQHAFFKHSRFGLDLLLPSILFALPHFLSLPSLLDIFVFATFGIIFAGLTRYTKSIYPSYAVHVINNIVATFPFLLTFLHRVLG</sequence>
<gene>
    <name evidence="4" type="primary">blpY</name>
</gene>
<keyword evidence="2" id="KW-0472">Membrane</keyword>
<evidence type="ECO:0000256" key="1">
    <source>
        <dbReference type="ARBA" id="ARBA00009067"/>
    </source>
</evidence>
<dbReference type="EMBL" id="EU260488">
    <property type="protein sequence ID" value="ABY26039.1"/>
    <property type="molecule type" value="Genomic_DNA"/>
</dbReference>
<reference evidence="4" key="1">
    <citation type="submission" date="2007-11" db="EMBL/GenBank/DDBJ databases">
        <title>Bacteriocin Locus from Type 6B Pneumococcus.</title>
        <authorList>
            <person name="Hill D.A."/>
            <person name="Dawid S."/>
            <person name="Weiser J.N."/>
        </authorList>
    </citation>
    <scope>NUCLEOTIDE SEQUENCE</scope>
    <source>
        <strain evidence="4">6B</strain>
    </source>
</reference>
<feature type="transmembrane region" description="Helical" evidence="2">
    <location>
        <begin position="45"/>
        <end position="65"/>
    </location>
</feature>
<comment type="similarity">
    <text evidence="1">Belongs to the UPF0177 family.</text>
</comment>
<evidence type="ECO:0000256" key="2">
    <source>
        <dbReference type="SAM" id="Phobius"/>
    </source>
</evidence>
<dbReference type="GO" id="GO:0080120">
    <property type="term" value="P:CAAX-box protein maturation"/>
    <property type="evidence" value="ECO:0007669"/>
    <property type="project" value="UniProtKB-ARBA"/>
</dbReference>
<dbReference type="InterPro" id="IPR003675">
    <property type="entry name" value="Rce1/LyrA-like_dom"/>
</dbReference>
<dbReference type="AlphaFoldDB" id="A9YNB2"/>
<dbReference type="MEROPS" id="G05.007"/>
<feature type="transmembrane region" description="Helical" evidence="2">
    <location>
        <begin position="181"/>
        <end position="199"/>
    </location>
</feature>
<feature type="domain" description="CAAX prenyl protease 2/Lysostaphin resistance protein A-like" evidence="3">
    <location>
        <begin position="126"/>
        <end position="216"/>
    </location>
</feature>
<name>A9YNB2_STREE</name>